<dbReference type="OrthoDB" id="1740536at2759"/>
<evidence type="ECO:0000313" key="3">
    <source>
        <dbReference type="EMBL" id="GAU51854.1"/>
    </source>
</evidence>
<dbReference type="PANTHER" id="PTHR33240">
    <property type="entry name" value="OS08G0508500 PROTEIN"/>
    <property type="match status" value="1"/>
</dbReference>
<feature type="compositionally biased region" description="Polar residues" evidence="1">
    <location>
        <begin position="222"/>
        <end position="234"/>
    </location>
</feature>
<feature type="compositionally biased region" description="Basic and acidic residues" evidence="1">
    <location>
        <begin position="113"/>
        <end position="134"/>
    </location>
</feature>
<sequence>MFTAHFTTFRRHPKTVASLKAIVQGPEESLRNYIERFNKVSVEVEATDKMKLYLLEEGLREGTKFQEAVGILEVQTLDAFFELAQRYIKYEDKQKAPEVRRPKTFEVGGPSSQREERRGDEKKREGGKVREAKPPKSQFTYHTPLNAPRDMILSEILNAEFKSAGIRFPKQLPAKPNVDKKKFCRFHKSYGHVTDDCVHLKDAIEIFIQKGYARQYVDGQPRSANNNAPRQNQLAVDPASPKQHVEDENRVIGGVALAISRPEDFLPLQIDEEKGALDYLAAHLDGSWQNFPGALVISGGGFNHITIGSIKRKFDELEKGSPVEEIKVTEVRESSVPLAFYREEVPGGSPNFQIPLLIRAKMANFDGRSPRRVTKLSNSFAHQSKNGKLRRKKNSRRSRKLCDIMYSGLFKVLQLTEENLVPYVGSDLQGFNGSTTKPWGYVDLIVTFGENKAMKSVKVKFLVVDCPSLYNCIIGRPTLAELFAVSSTIHLKLKYYTKDGQVATINGDIEAARRCFEAASKNLNSVVTPKKKKAETKLPGVNSISTEDGVELDARTSLKEHKQEKKVSKDDLLIKENYRPIPDGEFELVPLGEDPTKTEMLGIDPEVACHQLTIDPRASAVVQRRRKQSPEKAKAARKAVKDLLEVNFIAEAQYTT</sequence>
<feature type="domain" description="Retrotransposon gag" evidence="2">
    <location>
        <begin position="2"/>
        <end position="61"/>
    </location>
</feature>
<dbReference type="Pfam" id="PF03732">
    <property type="entry name" value="Retrotrans_gag"/>
    <property type="match status" value="1"/>
</dbReference>
<protein>
    <recommendedName>
        <fullName evidence="2">Retrotransposon gag domain-containing protein</fullName>
    </recommendedName>
</protein>
<feature type="region of interest" description="Disordered" evidence="1">
    <location>
        <begin position="219"/>
        <end position="245"/>
    </location>
</feature>
<organism evidence="3 4">
    <name type="scientific">Trifolium subterraneum</name>
    <name type="common">Subterranean clover</name>
    <dbReference type="NCBI Taxonomy" id="3900"/>
    <lineage>
        <taxon>Eukaryota</taxon>
        <taxon>Viridiplantae</taxon>
        <taxon>Streptophyta</taxon>
        <taxon>Embryophyta</taxon>
        <taxon>Tracheophyta</taxon>
        <taxon>Spermatophyta</taxon>
        <taxon>Magnoliopsida</taxon>
        <taxon>eudicotyledons</taxon>
        <taxon>Gunneridae</taxon>
        <taxon>Pentapetalae</taxon>
        <taxon>rosids</taxon>
        <taxon>fabids</taxon>
        <taxon>Fabales</taxon>
        <taxon>Fabaceae</taxon>
        <taxon>Papilionoideae</taxon>
        <taxon>50 kb inversion clade</taxon>
        <taxon>NPAAA clade</taxon>
        <taxon>Hologalegina</taxon>
        <taxon>IRL clade</taxon>
        <taxon>Trifolieae</taxon>
        <taxon>Trifolium</taxon>
    </lineage>
</organism>
<dbReference type="Proteomes" id="UP000242715">
    <property type="component" value="Unassembled WGS sequence"/>
</dbReference>
<accession>A0A2Z6P638</accession>
<dbReference type="InterPro" id="IPR005162">
    <property type="entry name" value="Retrotrans_gag_dom"/>
</dbReference>
<name>A0A2Z6P638_TRISU</name>
<dbReference type="AlphaFoldDB" id="A0A2Z6P638"/>
<proteinExistence type="predicted"/>
<dbReference type="EMBL" id="DF975749">
    <property type="protein sequence ID" value="GAU51854.1"/>
    <property type="molecule type" value="Genomic_DNA"/>
</dbReference>
<evidence type="ECO:0000313" key="4">
    <source>
        <dbReference type="Proteomes" id="UP000242715"/>
    </source>
</evidence>
<evidence type="ECO:0000259" key="2">
    <source>
        <dbReference type="Pfam" id="PF03732"/>
    </source>
</evidence>
<dbReference type="PANTHER" id="PTHR33240:SF15">
    <property type="entry name" value="GAG-PRO-LIKE PROTEIN"/>
    <property type="match status" value="1"/>
</dbReference>
<feature type="region of interest" description="Disordered" evidence="1">
    <location>
        <begin position="99"/>
        <end position="143"/>
    </location>
</feature>
<gene>
    <name evidence="3" type="ORF">TSUD_416380</name>
</gene>
<evidence type="ECO:0000256" key="1">
    <source>
        <dbReference type="SAM" id="MobiDB-lite"/>
    </source>
</evidence>
<keyword evidence="4" id="KW-1185">Reference proteome</keyword>
<reference evidence="4" key="1">
    <citation type="journal article" date="2017" name="Front. Plant Sci.">
        <title>Climate Clever Clovers: New Paradigm to Reduce the Environmental Footprint of Ruminants by Breeding Low Methanogenic Forages Utilizing Haplotype Variation.</title>
        <authorList>
            <person name="Kaur P."/>
            <person name="Appels R."/>
            <person name="Bayer P.E."/>
            <person name="Keeble-Gagnere G."/>
            <person name="Wang J."/>
            <person name="Hirakawa H."/>
            <person name="Shirasawa K."/>
            <person name="Vercoe P."/>
            <person name="Stefanova K."/>
            <person name="Durmic Z."/>
            <person name="Nichols P."/>
            <person name="Revell C."/>
            <person name="Isobe S.N."/>
            <person name="Edwards D."/>
            <person name="Erskine W."/>
        </authorList>
    </citation>
    <scope>NUCLEOTIDE SEQUENCE [LARGE SCALE GENOMIC DNA]</scope>
    <source>
        <strain evidence="4">cv. Daliak</strain>
    </source>
</reference>